<evidence type="ECO:0000256" key="3">
    <source>
        <dbReference type="ARBA" id="ARBA00022737"/>
    </source>
</evidence>
<feature type="domain" description="Disease resistance protein winged helix" evidence="8">
    <location>
        <begin position="382"/>
        <end position="434"/>
    </location>
</feature>
<dbReference type="EMBL" id="JACGWJ010000017">
    <property type="protein sequence ID" value="KAL0356228.1"/>
    <property type="molecule type" value="Genomic_DNA"/>
</dbReference>
<organism evidence="9">
    <name type="scientific">Sesamum radiatum</name>
    <name type="common">Black benniseed</name>
    <dbReference type="NCBI Taxonomy" id="300843"/>
    <lineage>
        <taxon>Eukaryota</taxon>
        <taxon>Viridiplantae</taxon>
        <taxon>Streptophyta</taxon>
        <taxon>Embryophyta</taxon>
        <taxon>Tracheophyta</taxon>
        <taxon>Spermatophyta</taxon>
        <taxon>Magnoliopsida</taxon>
        <taxon>eudicotyledons</taxon>
        <taxon>Gunneridae</taxon>
        <taxon>Pentapetalae</taxon>
        <taxon>asterids</taxon>
        <taxon>lamiids</taxon>
        <taxon>Lamiales</taxon>
        <taxon>Pedaliaceae</taxon>
        <taxon>Sesamum</taxon>
    </lineage>
</organism>
<dbReference type="InterPro" id="IPR042197">
    <property type="entry name" value="Apaf_helical"/>
</dbReference>
<comment type="caution">
    <text evidence="9">The sequence shown here is derived from an EMBL/GenBank/DDBJ whole genome shotgun (WGS) entry which is preliminary data.</text>
</comment>
<evidence type="ECO:0000259" key="7">
    <source>
        <dbReference type="Pfam" id="PF00931"/>
    </source>
</evidence>
<dbReference type="Gene3D" id="3.40.50.300">
    <property type="entry name" value="P-loop containing nucleotide triphosphate hydrolases"/>
    <property type="match status" value="1"/>
</dbReference>
<dbReference type="InterPro" id="IPR002182">
    <property type="entry name" value="NB-ARC"/>
</dbReference>
<dbReference type="InterPro" id="IPR038005">
    <property type="entry name" value="RX-like_CC"/>
</dbReference>
<evidence type="ECO:0000313" key="9">
    <source>
        <dbReference type="EMBL" id="KAL0356228.1"/>
    </source>
</evidence>
<evidence type="ECO:0000256" key="6">
    <source>
        <dbReference type="ARBA" id="ARBA00022840"/>
    </source>
</evidence>
<protein>
    <submittedName>
        <fullName evidence="9">Disease resistance RPP8-like protein 4</fullName>
    </submittedName>
</protein>
<dbReference type="FunFam" id="3.40.50.300:FF:001091">
    <property type="entry name" value="Probable disease resistance protein At1g61300"/>
    <property type="match status" value="1"/>
</dbReference>
<reference evidence="9" key="2">
    <citation type="journal article" date="2024" name="Plant">
        <title>Genomic evolution and insights into agronomic trait innovations of Sesamum species.</title>
        <authorList>
            <person name="Miao H."/>
            <person name="Wang L."/>
            <person name="Qu L."/>
            <person name="Liu H."/>
            <person name="Sun Y."/>
            <person name="Le M."/>
            <person name="Wang Q."/>
            <person name="Wei S."/>
            <person name="Zheng Y."/>
            <person name="Lin W."/>
            <person name="Duan Y."/>
            <person name="Cao H."/>
            <person name="Xiong S."/>
            <person name="Wang X."/>
            <person name="Wei L."/>
            <person name="Li C."/>
            <person name="Ma Q."/>
            <person name="Ju M."/>
            <person name="Zhao R."/>
            <person name="Li G."/>
            <person name="Mu C."/>
            <person name="Tian Q."/>
            <person name="Mei H."/>
            <person name="Zhang T."/>
            <person name="Gao T."/>
            <person name="Zhang H."/>
        </authorList>
    </citation>
    <scope>NUCLEOTIDE SEQUENCE</scope>
    <source>
        <strain evidence="9">G02</strain>
    </source>
</reference>
<sequence length="750" mass="85963">MAVAAYAALLSLTHVLDNVQHPVRRHRLHVETERIQSLQEKVEFLQAFLEVHSQSKSQEIEDLARQIAVVAVEADDVIDHHVVDQLREGSQDESHHLAALSSFYQVIDKIIEKIDSIMKELTMVKLETSGDEQEPLDVRSTFTSSRKDIVVGPEDQLYWVVDQLTRGESNLRIFTIKGMGGLGKTTLARLAFNHQFTVNDFDVRIWLTISEEYNARKILLGLLNDGDVQESSETFAELGERLYKRLSGEKYLIVMDDLWSTKFWDDLELFFPNNRNGSRIMVTTRLSYVVVSLGSHNTLYQMQVLSEEDSWHLFCANVFSQFDCPVELQNVGRWIASYCGGHPLVILVISGLLRSSDMTINSWELIRRIVKSVDRSNYDECEGFIRPIRGKTLEEVANQYLEELVARNLILIHKRTGNGKLKVCGIHDLLRDLCLRESKEEGIFRVPKVQRINLFGGMGKMCFLCSDRFSLQEGMDVQVLDSLQSTSVAGGLVCKACKNMYPDLTRLRLIEVFGQCCHDQHTKLRYINIRAPYFLERNAHYEVDFVSPSTLHLLWNLQTLSIDSGTRLDPMILPSKIWEMAQLRHIMVKLATLPNPLDTQNATILENLQTLSFVHNLRCTKKILEKIPNLKKLKVCYSCNLKDWSYYCLYNLVHLRLKWNPVEGQFAQLQVLSIWFSDLVWWIAKAVHFPILECLVLGYMTELEEIPSDIGMIPTLCSIHLNDCSDSVVYSAKHILKDQQNRGMGLSSSC</sequence>
<dbReference type="InterPro" id="IPR032675">
    <property type="entry name" value="LRR_dom_sf"/>
</dbReference>
<evidence type="ECO:0000256" key="2">
    <source>
        <dbReference type="ARBA" id="ARBA00022614"/>
    </source>
</evidence>
<dbReference type="Pfam" id="PF00931">
    <property type="entry name" value="NB-ARC"/>
    <property type="match status" value="1"/>
</dbReference>
<dbReference type="GO" id="GO:0006952">
    <property type="term" value="P:defense response"/>
    <property type="evidence" value="ECO:0007669"/>
    <property type="project" value="UniProtKB-KW"/>
</dbReference>
<evidence type="ECO:0000256" key="1">
    <source>
        <dbReference type="ARBA" id="ARBA00008894"/>
    </source>
</evidence>
<dbReference type="Pfam" id="PF23559">
    <property type="entry name" value="WHD_DRP"/>
    <property type="match status" value="1"/>
</dbReference>
<dbReference type="Gene3D" id="1.10.8.430">
    <property type="entry name" value="Helical domain of apoptotic protease-activating factors"/>
    <property type="match status" value="1"/>
</dbReference>
<dbReference type="Gene3D" id="1.20.5.4130">
    <property type="match status" value="1"/>
</dbReference>
<dbReference type="InterPro" id="IPR027417">
    <property type="entry name" value="P-loop_NTPase"/>
</dbReference>
<dbReference type="PRINTS" id="PR00364">
    <property type="entry name" value="DISEASERSIST"/>
</dbReference>
<evidence type="ECO:0000256" key="4">
    <source>
        <dbReference type="ARBA" id="ARBA00022741"/>
    </source>
</evidence>
<keyword evidence="6" id="KW-0067">ATP-binding</keyword>
<evidence type="ECO:0000259" key="8">
    <source>
        <dbReference type="Pfam" id="PF23559"/>
    </source>
</evidence>
<dbReference type="SUPFAM" id="SSF52047">
    <property type="entry name" value="RNI-like"/>
    <property type="match status" value="1"/>
</dbReference>
<dbReference type="Gene3D" id="3.80.10.10">
    <property type="entry name" value="Ribonuclease Inhibitor"/>
    <property type="match status" value="1"/>
</dbReference>
<dbReference type="AlphaFoldDB" id="A0AAW2PMD3"/>
<dbReference type="PANTHER" id="PTHR36766:SF30">
    <property type="entry name" value="TIR-NBS TYPE DISEASE RESISTANCE PROTEIN-RELATED"/>
    <property type="match status" value="1"/>
</dbReference>
<keyword evidence="3" id="KW-0677">Repeat</keyword>
<dbReference type="SUPFAM" id="SSF52540">
    <property type="entry name" value="P-loop containing nucleoside triphosphate hydrolases"/>
    <property type="match status" value="1"/>
</dbReference>
<feature type="domain" description="NB-ARC" evidence="7">
    <location>
        <begin position="157"/>
        <end position="321"/>
    </location>
</feature>
<evidence type="ECO:0000256" key="5">
    <source>
        <dbReference type="ARBA" id="ARBA00022821"/>
    </source>
</evidence>
<dbReference type="GO" id="GO:0043531">
    <property type="term" value="F:ADP binding"/>
    <property type="evidence" value="ECO:0007669"/>
    <property type="project" value="InterPro"/>
</dbReference>
<comment type="similarity">
    <text evidence="1">Belongs to the disease resistance NB-LRR family.</text>
</comment>
<dbReference type="PANTHER" id="PTHR36766">
    <property type="entry name" value="PLANT BROAD-SPECTRUM MILDEW RESISTANCE PROTEIN RPW8"/>
    <property type="match status" value="1"/>
</dbReference>
<keyword evidence="4" id="KW-0547">Nucleotide-binding</keyword>
<proteinExistence type="inferred from homology"/>
<name>A0AAW2PMD3_SESRA</name>
<accession>A0AAW2PMD3</accession>
<gene>
    <name evidence="9" type="ORF">Sradi_4069700</name>
</gene>
<keyword evidence="5" id="KW-0611">Plant defense</keyword>
<dbReference type="CDD" id="cd14798">
    <property type="entry name" value="RX-CC_like"/>
    <property type="match status" value="1"/>
</dbReference>
<reference evidence="9" key="1">
    <citation type="submission" date="2020-06" db="EMBL/GenBank/DDBJ databases">
        <authorList>
            <person name="Li T."/>
            <person name="Hu X."/>
            <person name="Zhang T."/>
            <person name="Song X."/>
            <person name="Zhang H."/>
            <person name="Dai N."/>
            <person name="Sheng W."/>
            <person name="Hou X."/>
            <person name="Wei L."/>
        </authorList>
    </citation>
    <scope>NUCLEOTIDE SEQUENCE</scope>
    <source>
        <strain evidence="9">G02</strain>
        <tissue evidence="9">Leaf</tissue>
    </source>
</reference>
<keyword evidence="2" id="KW-0433">Leucine-rich repeat</keyword>
<dbReference type="InterPro" id="IPR058922">
    <property type="entry name" value="WHD_DRP"/>
</dbReference>
<dbReference type="GO" id="GO:0005524">
    <property type="term" value="F:ATP binding"/>
    <property type="evidence" value="ECO:0007669"/>
    <property type="project" value="UniProtKB-KW"/>
</dbReference>